<dbReference type="AlphaFoldDB" id="X6LC56"/>
<reference evidence="3 4" key="1">
    <citation type="journal article" date="2013" name="Curr. Biol.">
        <title>The Genome of the Foraminiferan Reticulomyxa filosa.</title>
        <authorList>
            <person name="Glockner G."/>
            <person name="Hulsmann N."/>
            <person name="Schleicher M."/>
            <person name="Noegel A.A."/>
            <person name="Eichinger L."/>
            <person name="Gallinger C."/>
            <person name="Pawlowski J."/>
            <person name="Sierra R."/>
            <person name="Euteneuer U."/>
            <person name="Pillet L."/>
            <person name="Moustafa A."/>
            <person name="Platzer M."/>
            <person name="Groth M."/>
            <person name="Szafranski K."/>
            <person name="Schliwa M."/>
        </authorList>
    </citation>
    <scope>NUCLEOTIDE SEQUENCE [LARGE SCALE GENOMIC DNA]</scope>
</reference>
<dbReference type="GO" id="GO:0140662">
    <property type="term" value="F:ATP-dependent protein folding chaperone"/>
    <property type="evidence" value="ECO:0007669"/>
    <property type="project" value="InterPro"/>
</dbReference>
<comment type="similarity">
    <text evidence="1">Belongs to the chaperonin (HSP60) family.</text>
</comment>
<dbReference type="Proteomes" id="UP000023152">
    <property type="component" value="Unassembled WGS sequence"/>
</dbReference>
<proteinExistence type="inferred from homology"/>
<protein>
    <submittedName>
        <fullName evidence="3">Chaperonin GroEL</fullName>
    </submittedName>
</protein>
<organism evidence="3 4">
    <name type="scientific">Reticulomyxa filosa</name>
    <dbReference type="NCBI Taxonomy" id="46433"/>
    <lineage>
        <taxon>Eukaryota</taxon>
        <taxon>Sar</taxon>
        <taxon>Rhizaria</taxon>
        <taxon>Retaria</taxon>
        <taxon>Foraminifera</taxon>
        <taxon>Monothalamids</taxon>
        <taxon>Reticulomyxidae</taxon>
        <taxon>Reticulomyxa</taxon>
    </lineage>
</organism>
<accession>X6LC56</accession>
<comment type="caution">
    <text evidence="3">The sequence shown here is derived from an EMBL/GenBank/DDBJ whole genome shotgun (WGS) entry which is preliminary data.</text>
</comment>
<dbReference type="OrthoDB" id="1709206at2759"/>
<evidence type="ECO:0000313" key="3">
    <source>
        <dbReference type="EMBL" id="ETN99128.1"/>
    </source>
</evidence>
<evidence type="ECO:0000313" key="4">
    <source>
        <dbReference type="Proteomes" id="UP000023152"/>
    </source>
</evidence>
<keyword evidence="2" id="KW-0143">Chaperone</keyword>
<evidence type="ECO:0000256" key="1">
    <source>
        <dbReference type="ARBA" id="ARBA00006607"/>
    </source>
</evidence>
<dbReference type="SUPFAM" id="SSF48592">
    <property type="entry name" value="GroEL equatorial domain-like"/>
    <property type="match status" value="1"/>
</dbReference>
<name>X6LC56_RETFI</name>
<dbReference type="InterPro" id="IPR027413">
    <property type="entry name" value="GROEL-like_equatorial_sf"/>
</dbReference>
<sequence>LGERLGKLSSGVAVFRVGGRQDVVIGGGIALLYSAKILDSVEFDNEDQRVCIDIVRKVVQLPAIAIIRNSGKEGSVFAGKMLENSKADSRYGYHCATDQWSDLHKLGVIDPFKMVRTVLQDAASVASLMTTTEAVITELPKRDAPKMNMRGVKTFWTWPLHLNSTDNNQKFISIMETIKY</sequence>
<dbReference type="Pfam" id="PF00118">
    <property type="entry name" value="Cpn60_TCP1"/>
    <property type="match status" value="1"/>
</dbReference>
<evidence type="ECO:0000256" key="2">
    <source>
        <dbReference type="ARBA" id="ARBA00023186"/>
    </source>
</evidence>
<dbReference type="InterPro" id="IPR002423">
    <property type="entry name" value="Cpn60/GroEL/TCP-1"/>
</dbReference>
<dbReference type="InterPro" id="IPR001844">
    <property type="entry name" value="Cpn60/GroEL"/>
</dbReference>
<dbReference type="PANTHER" id="PTHR45633">
    <property type="entry name" value="60 KDA HEAT SHOCK PROTEIN, MITOCHONDRIAL"/>
    <property type="match status" value="1"/>
</dbReference>
<dbReference type="Gene3D" id="1.10.560.10">
    <property type="entry name" value="GroEL-like equatorial domain"/>
    <property type="match status" value="1"/>
</dbReference>
<dbReference type="GO" id="GO:0005524">
    <property type="term" value="F:ATP binding"/>
    <property type="evidence" value="ECO:0007669"/>
    <property type="project" value="InterPro"/>
</dbReference>
<dbReference type="GO" id="GO:0042026">
    <property type="term" value="P:protein refolding"/>
    <property type="evidence" value="ECO:0007669"/>
    <property type="project" value="InterPro"/>
</dbReference>
<dbReference type="EMBL" id="ASPP01044842">
    <property type="protein sequence ID" value="ETN99128.1"/>
    <property type="molecule type" value="Genomic_DNA"/>
</dbReference>
<feature type="non-terminal residue" evidence="3">
    <location>
        <position position="1"/>
    </location>
</feature>
<gene>
    <name evidence="3" type="ORF">RFI_38354</name>
</gene>
<keyword evidence="4" id="KW-1185">Reference proteome</keyword>